<protein>
    <submittedName>
        <fullName evidence="1">Uncharacterized protein</fullName>
    </submittedName>
</protein>
<keyword evidence="2" id="KW-1185">Reference proteome</keyword>
<sequence>MSKSRFDSVIQAVADDTLDLPAVVACFAPYLHIAHQLPGRIRFRIELAALDDPAIRRLGSDALSDALAGIRGVRDIKLNKLARSCVVEYDRTQIPDTAWADLLAGRDTPAAQSLTGILQDRYAEVRRA</sequence>
<evidence type="ECO:0000313" key="2">
    <source>
        <dbReference type="Proteomes" id="UP000587070"/>
    </source>
</evidence>
<comment type="caution">
    <text evidence="1">The sequence shown here is derived from an EMBL/GenBank/DDBJ whole genome shotgun (WGS) entry which is preliminary data.</text>
</comment>
<accession>A0A840GKN2</accession>
<evidence type="ECO:0000313" key="1">
    <source>
        <dbReference type="EMBL" id="MBB4248719.1"/>
    </source>
</evidence>
<organism evidence="1 2">
    <name type="scientific">Rhodocyclus tenuis</name>
    <name type="common">Rhodospirillum tenue</name>
    <dbReference type="NCBI Taxonomy" id="1066"/>
    <lineage>
        <taxon>Bacteria</taxon>
        <taxon>Pseudomonadati</taxon>
        <taxon>Pseudomonadota</taxon>
        <taxon>Betaproteobacteria</taxon>
        <taxon>Rhodocyclales</taxon>
        <taxon>Rhodocyclaceae</taxon>
        <taxon>Rhodocyclus</taxon>
    </lineage>
</organism>
<dbReference type="EMBL" id="JACIGE010000013">
    <property type="protein sequence ID" value="MBB4248719.1"/>
    <property type="molecule type" value="Genomic_DNA"/>
</dbReference>
<dbReference type="AlphaFoldDB" id="A0A840GKN2"/>
<reference evidence="1 2" key="1">
    <citation type="submission" date="2020-08" db="EMBL/GenBank/DDBJ databases">
        <title>Genome sequencing of Purple Non-Sulfur Bacteria from various extreme environments.</title>
        <authorList>
            <person name="Mayer M."/>
        </authorList>
    </citation>
    <scope>NUCLEOTIDE SEQUENCE [LARGE SCALE GENOMIC DNA]</scope>
    <source>
        <strain evidence="1 2">2761</strain>
    </source>
</reference>
<gene>
    <name evidence="1" type="ORF">GGD90_003119</name>
</gene>
<dbReference type="RefSeq" id="WP_221227804.1">
    <property type="nucleotide sequence ID" value="NZ_JACIGE010000013.1"/>
</dbReference>
<dbReference type="Proteomes" id="UP000587070">
    <property type="component" value="Unassembled WGS sequence"/>
</dbReference>
<name>A0A840GKN2_RHOTE</name>
<proteinExistence type="predicted"/>